<dbReference type="PANTHER" id="PTHR43792:SF1">
    <property type="entry name" value="N-ACETYLTRANSFERASE DOMAIN-CONTAINING PROTEIN"/>
    <property type="match status" value="1"/>
</dbReference>
<dbReference type="Pfam" id="PF13302">
    <property type="entry name" value="Acetyltransf_3"/>
    <property type="match status" value="1"/>
</dbReference>
<dbReference type="InterPro" id="IPR051531">
    <property type="entry name" value="N-acetyltransferase"/>
</dbReference>
<name>A0ABN6QJL1_9BACT</name>
<keyword evidence="3" id="KW-1185">Reference proteome</keyword>
<dbReference type="InterPro" id="IPR000182">
    <property type="entry name" value="GNAT_dom"/>
</dbReference>
<gene>
    <name evidence="2" type="ORF">Abiwalacus_14880</name>
</gene>
<protein>
    <submittedName>
        <fullName evidence="2">N-acetyltransferase</fullName>
    </submittedName>
</protein>
<sequence>MKKEPHVFPESARLKFRAWEEADWPFFAAMNASPLVMRFFPSVLTEEESRSMWDRMRAELDEKGYGLYAVELKSSGALIGLLGFHWVEFEAEFTPCVEIGWRLVPEAWGYGYATEGAVACLEYGFSRLGFDRVYSFAACVNHPSQAVMRRAGMKKTAEFNHPKVSASSPLHPHVLYMLEAPCK</sequence>
<dbReference type="SUPFAM" id="SSF55729">
    <property type="entry name" value="Acyl-CoA N-acyltransferases (Nat)"/>
    <property type="match status" value="1"/>
</dbReference>
<accession>A0ABN6QJL1</accession>
<dbReference type="Gene3D" id="3.40.630.30">
    <property type="match status" value="1"/>
</dbReference>
<evidence type="ECO:0000313" key="2">
    <source>
        <dbReference type="EMBL" id="BDL43914.1"/>
    </source>
</evidence>
<feature type="domain" description="N-acetyltransferase" evidence="1">
    <location>
        <begin position="14"/>
        <end position="181"/>
    </location>
</feature>
<dbReference type="EMBL" id="AP025943">
    <property type="protein sequence ID" value="BDL43914.1"/>
    <property type="molecule type" value="Genomic_DNA"/>
</dbReference>
<dbReference type="RefSeq" id="WP_215435217.1">
    <property type="nucleotide sequence ID" value="NZ_AP025943.1"/>
</dbReference>
<reference evidence="2" key="1">
    <citation type="submission" date="2022-06" db="EMBL/GenBank/DDBJ databases">
        <title>Akkermansia biwalacus sp. nov., an anaerobic mucin-degrading bacterium isolated from human intestine.</title>
        <authorList>
            <person name="Kobayashi Y."/>
            <person name="Inoue S."/>
            <person name="Kawahara T."/>
            <person name="Kohda N."/>
        </authorList>
    </citation>
    <scope>NUCLEOTIDE SEQUENCE</scope>
    <source>
        <strain evidence="2">WON2089</strain>
    </source>
</reference>
<evidence type="ECO:0000259" key="1">
    <source>
        <dbReference type="PROSITE" id="PS51186"/>
    </source>
</evidence>
<evidence type="ECO:0000313" key="3">
    <source>
        <dbReference type="Proteomes" id="UP001062263"/>
    </source>
</evidence>
<dbReference type="Proteomes" id="UP001062263">
    <property type="component" value="Chromosome"/>
</dbReference>
<dbReference type="PROSITE" id="PS51186">
    <property type="entry name" value="GNAT"/>
    <property type="match status" value="1"/>
</dbReference>
<organism evidence="2 3">
    <name type="scientific">Akkermansia biwaensis</name>
    <dbReference type="NCBI Taxonomy" id="2946555"/>
    <lineage>
        <taxon>Bacteria</taxon>
        <taxon>Pseudomonadati</taxon>
        <taxon>Verrucomicrobiota</taxon>
        <taxon>Verrucomicrobiia</taxon>
        <taxon>Verrucomicrobiales</taxon>
        <taxon>Akkermansiaceae</taxon>
        <taxon>Akkermansia</taxon>
    </lineage>
</organism>
<dbReference type="InterPro" id="IPR016181">
    <property type="entry name" value="Acyl_CoA_acyltransferase"/>
</dbReference>
<dbReference type="PANTHER" id="PTHR43792">
    <property type="entry name" value="GNAT FAMILY, PUTATIVE (AFU_ORTHOLOGUE AFUA_3G00765)-RELATED-RELATED"/>
    <property type="match status" value="1"/>
</dbReference>
<proteinExistence type="predicted"/>